<keyword evidence="6" id="KW-0472">Membrane</keyword>
<dbReference type="GO" id="GO:0005524">
    <property type="term" value="F:ATP binding"/>
    <property type="evidence" value="ECO:0007669"/>
    <property type="project" value="UniProtKB-KW"/>
</dbReference>
<reference evidence="8 9" key="1">
    <citation type="submission" date="2014-02" db="EMBL/GenBank/DDBJ databases">
        <title>Genome sequence of Paenibacillus darwinianus reveals adaptive mechanisms for survival in Antarctic soils.</title>
        <authorList>
            <person name="Dsouza M."/>
            <person name="Taylor M.W."/>
            <person name="Turner S.J."/>
            <person name="Aislabie J."/>
        </authorList>
    </citation>
    <scope>NUCLEOTIDE SEQUENCE [LARGE SCALE GENOMIC DNA]</scope>
    <source>
        <strain evidence="8 9">CE1</strain>
    </source>
</reference>
<evidence type="ECO:0000256" key="2">
    <source>
        <dbReference type="ARBA" id="ARBA00022741"/>
    </source>
</evidence>
<dbReference type="OrthoDB" id="9776552at2"/>
<proteinExistence type="predicted"/>
<dbReference type="SMART" id="SM00387">
    <property type="entry name" value="HATPase_c"/>
    <property type="match status" value="1"/>
</dbReference>
<keyword evidence="6" id="KW-1133">Transmembrane helix</keyword>
<dbReference type="InterPro" id="IPR003594">
    <property type="entry name" value="HATPase_dom"/>
</dbReference>
<dbReference type="InterPro" id="IPR050640">
    <property type="entry name" value="Bact_2-comp_sensor_kinase"/>
</dbReference>
<protein>
    <submittedName>
        <fullName evidence="8">Histidine kinase</fullName>
    </submittedName>
</protein>
<dbReference type="PANTHER" id="PTHR34220">
    <property type="entry name" value="SENSOR HISTIDINE KINASE YPDA"/>
    <property type="match status" value="1"/>
</dbReference>
<keyword evidence="9" id="KW-1185">Reference proteome</keyword>
<evidence type="ECO:0000313" key="8">
    <source>
        <dbReference type="EMBL" id="EXX90749.1"/>
    </source>
</evidence>
<feature type="transmembrane region" description="Helical" evidence="6">
    <location>
        <begin position="301"/>
        <end position="323"/>
    </location>
</feature>
<dbReference type="GO" id="GO:0016020">
    <property type="term" value="C:membrane"/>
    <property type="evidence" value="ECO:0007669"/>
    <property type="project" value="InterPro"/>
</dbReference>
<dbReference type="Gene3D" id="6.10.340.10">
    <property type="match status" value="1"/>
</dbReference>
<dbReference type="AlphaFoldDB" id="A0A9W5W8C4"/>
<comment type="caution">
    <text evidence="8">The sequence shown here is derived from an EMBL/GenBank/DDBJ whole genome shotgun (WGS) entry which is preliminary data.</text>
</comment>
<keyword evidence="1" id="KW-0808">Transferase</keyword>
<evidence type="ECO:0000259" key="7">
    <source>
        <dbReference type="PROSITE" id="PS50109"/>
    </source>
</evidence>
<evidence type="ECO:0000256" key="1">
    <source>
        <dbReference type="ARBA" id="ARBA00022679"/>
    </source>
</evidence>
<keyword evidence="3 8" id="KW-0418">Kinase</keyword>
<dbReference type="GO" id="GO:0000155">
    <property type="term" value="F:phosphorelay sensor kinase activity"/>
    <property type="evidence" value="ECO:0007669"/>
    <property type="project" value="InterPro"/>
</dbReference>
<accession>A0A9W5W8C4</accession>
<keyword evidence="2" id="KW-0547">Nucleotide-binding</keyword>
<evidence type="ECO:0000256" key="6">
    <source>
        <dbReference type="SAM" id="Phobius"/>
    </source>
</evidence>
<dbReference type="InterPro" id="IPR005467">
    <property type="entry name" value="His_kinase_dom"/>
</dbReference>
<organism evidence="8 9">
    <name type="scientific">Paenibacillus darwinianus</name>
    <dbReference type="NCBI Taxonomy" id="1380763"/>
    <lineage>
        <taxon>Bacteria</taxon>
        <taxon>Bacillati</taxon>
        <taxon>Bacillota</taxon>
        <taxon>Bacilli</taxon>
        <taxon>Bacillales</taxon>
        <taxon>Paenibacillaceae</taxon>
        <taxon>Paenibacillus</taxon>
    </lineage>
</organism>
<gene>
    <name evidence="8" type="ORF">BG53_12995</name>
</gene>
<dbReference type="Gene3D" id="3.30.565.10">
    <property type="entry name" value="Histidine kinase-like ATPase, C-terminal domain"/>
    <property type="match status" value="1"/>
</dbReference>
<dbReference type="InterPro" id="IPR036890">
    <property type="entry name" value="HATPase_C_sf"/>
</dbReference>
<evidence type="ECO:0000256" key="3">
    <source>
        <dbReference type="ARBA" id="ARBA00022777"/>
    </source>
</evidence>
<evidence type="ECO:0000256" key="4">
    <source>
        <dbReference type="ARBA" id="ARBA00022840"/>
    </source>
</evidence>
<sequence>MHKWTILPKMIRFRRIRSRFLAAMIGLSLPSIMLLGFISFNITKDTLVDVNEQTNRDRLRTSSEVADLLFRNINNLHLSIVVNDAIRDDLRNSGLNFDLQPDNLSERTATRLQRLISDSFTDTRFVTSICLFDLRMKTYCLGRSDDAGIYEGADKAGRIEASDWYRAAYEAKGKVVYYDSDIFGETDQAFSTVKLFRDADNPGGPPIGLLVVNVSKTIFAKIFGDSNDYGSFMALAETPESAKAVFSNASSVPLGEGGIAEVLDGLRAQGYLINPFRNQAADWTFVHMVKSNELLKQSRNIGWATSAIAAIIAVIALIFSYFISGSITRPLLQVKKMMLDWTKGTRAFPKSFARDEVGVIGETFKRMAFENDELNEKLVHSGLKEREAELRALQSQIKPHFLYNTLDSIYWMAVLQNNRDVAQMAVSLSESFKLSLNKGKETLPVYSELKHIEHYLTIQNIRFNNRFRYIEEIEESILGMEIMKLLLQPLVENAIYHGLEPKLGEGTVRLTAIRDGQYLVFTVEDDGIGMEDLSRTEQGYGLGNVRERLELYYGPDSSLGIWSRPGEGTRITLRFKPVPNPKKTDTRLKNEAVS</sequence>
<dbReference type="Pfam" id="PF06580">
    <property type="entry name" value="His_kinase"/>
    <property type="match status" value="1"/>
</dbReference>
<feature type="transmembrane region" description="Helical" evidence="6">
    <location>
        <begin position="20"/>
        <end position="40"/>
    </location>
</feature>
<dbReference type="SUPFAM" id="SSF55874">
    <property type="entry name" value="ATPase domain of HSP90 chaperone/DNA topoisomerase II/histidine kinase"/>
    <property type="match status" value="1"/>
</dbReference>
<dbReference type="PANTHER" id="PTHR34220:SF7">
    <property type="entry name" value="SENSOR HISTIDINE KINASE YPDA"/>
    <property type="match status" value="1"/>
</dbReference>
<dbReference type="EMBL" id="JFHU01000053">
    <property type="protein sequence ID" value="EXX90749.1"/>
    <property type="molecule type" value="Genomic_DNA"/>
</dbReference>
<dbReference type="Proteomes" id="UP000053750">
    <property type="component" value="Unassembled WGS sequence"/>
</dbReference>
<evidence type="ECO:0000313" key="9">
    <source>
        <dbReference type="Proteomes" id="UP000053750"/>
    </source>
</evidence>
<dbReference type="InterPro" id="IPR010559">
    <property type="entry name" value="Sig_transdc_His_kin_internal"/>
</dbReference>
<name>A0A9W5W8C4_9BACL</name>
<keyword evidence="4" id="KW-0067">ATP-binding</keyword>
<keyword evidence="5" id="KW-0902">Two-component regulatory system</keyword>
<evidence type="ECO:0000256" key="5">
    <source>
        <dbReference type="ARBA" id="ARBA00023012"/>
    </source>
</evidence>
<dbReference type="PROSITE" id="PS50109">
    <property type="entry name" value="HIS_KIN"/>
    <property type="match status" value="1"/>
</dbReference>
<dbReference type="Pfam" id="PF02518">
    <property type="entry name" value="HATPase_c"/>
    <property type="match status" value="1"/>
</dbReference>
<feature type="domain" description="Histidine kinase" evidence="7">
    <location>
        <begin position="483"/>
        <end position="579"/>
    </location>
</feature>
<dbReference type="RefSeq" id="WP_051588056.1">
    <property type="nucleotide sequence ID" value="NZ_KK082182.1"/>
</dbReference>
<keyword evidence="6" id="KW-0812">Transmembrane</keyword>